<dbReference type="Gene3D" id="2.40.128.130">
    <property type="entry name" value="Autotransporter beta-domain"/>
    <property type="match status" value="1"/>
</dbReference>
<proteinExistence type="predicted"/>
<reference evidence="3 4" key="1">
    <citation type="submission" date="2017-03" db="EMBL/GenBank/DDBJ databases">
        <title>Whole genome sequences of fourteen strains of Bradyrhizobium canariense and one strain of Bradyrhizobium japonicum isolated from Lupinus (Papilionoideae: Genisteae) species in Algeria.</title>
        <authorList>
            <person name="Crovadore J."/>
            <person name="Chekireb D."/>
            <person name="Brachmann A."/>
            <person name="Chablais R."/>
            <person name="Cochard B."/>
            <person name="Lefort F."/>
        </authorList>
    </citation>
    <scope>NUCLEOTIDE SEQUENCE [LARGE SCALE GENOMIC DNA]</scope>
    <source>
        <strain evidence="3 4">UBMA197</strain>
    </source>
</reference>
<evidence type="ECO:0000313" key="4">
    <source>
        <dbReference type="Proteomes" id="UP000193335"/>
    </source>
</evidence>
<gene>
    <name evidence="3" type="ORF">BSZ19_30265</name>
</gene>
<sequence>MVLRVDPGAVVGGRSADGWVIASARSLTAWLATSALVTAALVATASPAEAIDATWLSTPGSGTYAAGSSWSGGSVPDGTASFGASTITNLSILSTQSVGGWTFNADAGNYVITVDGEVSLRFLGAGIVVNGGSVVLDINVSGVRFGNNSTAGTATINVNDSTLSFTQSATAGSATIRSDSEISFKNTSTAGNAGISNTRRVYFDDASTAGNATITNTGRGTIYFHGASSGGTARFINNAEIDVSDRLFPFITMGSIVGSGTIYLGSTNLEIGGNNLSTVYSGVLRDGGSGEGSGGSLTKVGTGTLTLTATSTYTGGTVVAGGVLDVEGSLNGTSSATVQSGAVLMGAGSIVSPTVSIDSGGTLAPGNGSAGTMLTIAGSLAFASGAFYLVQVNPSVAASTTATGTADLGGATVKAVFAPGSYVSKTYTILSAAGGVSGTFASTIVNTGLPSNVHSSLSYDANNVYLNLALDFAIAPNLNINQRNVGNGLTNAFNRNGGIPGVYAALSAGGLTQASGELATRVQQTTFEAMGQFVGLLAAPGLPDCVATDLRGKPRPCRAPARWNVWASGFGGAQDSDGHAGLGSHDATSRVFGTAVGADYRLSANTLAGFALAGGGTNFSVNGLGSGRSDLFQAGAYLRHVDGPAYFSTALAYGWQDVTTDRTVAIAGSERLRAKFNAYAWSGRAEGGYRFAAPWMNVGVTPYVAGQFVTIALPSYAESVLSGNGAFALTYDAKSVTDPRAELGIRTDKVFGASDGVLTLRGRLAWGHDFNPNRTIAATFRALPDASFVVNGAAQAADSALVTAAIERKWLNGWSTLAAFEGEFSNVTRSYMGKGVVRYAW</sequence>
<keyword evidence="1" id="KW-0732">Signal</keyword>
<dbReference type="SUPFAM" id="SSF51126">
    <property type="entry name" value="Pectin lyase-like"/>
    <property type="match status" value="1"/>
</dbReference>
<evidence type="ECO:0000256" key="1">
    <source>
        <dbReference type="ARBA" id="ARBA00022729"/>
    </source>
</evidence>
<protein>
    <submittedName>
        <fullName evidence="3">Autotransporter</fullName>
    </submittedName>
</protein>
<dbReference type="EMBL" id="NAFL01000269">
    <property type="protein sequence ID" value="OSJ28684.1"/>
    <property type="molecule type" value="Genomic_DNA"/>
</dbReference>
<dbReference type="InterPro" id="IPR005546">
    <property type="entry name" value="Autotransporte_beta"/>
</dbReference>
<dbReference type="NCBIfam" id="TIGR02601">
    <property type="entry name" value="autotrns_rpt"/>
    <property type="match status" value="1"/>
</dbReference>
<comment type="caution">
    <text evidence="3">The sequence shown here is derived from an EMBL/GenBank/DDBJ whole genome shotgun (WGS) entry which is preliminary data.</text>
</comment>
<dbReference type="InterPro" id="IPR013425">
    <property type="entry name" value="Autotrns_rpt"/>
</dbReference>
<dbReference type="SUPFAM" id="SSF103515">
    <property type="entry name" value="Autotransporter"/>
    <property type="match status" value="1"/>
</dbReference>
<evidence type="ECO:0000313" key="3">
    <source>
        <dbReference type="EMBL" id="OSJ28684.1"/>
    </source>
</evidence>
<name>A0A1Y2JHM6_BRAJP</name>
<dbReference type="InterPro" id="IPR036709">
    <property type="entry name" value="Autotransporte_beta_dom_sf"/>
</dbReference>
<dbReference type="SMART" id="SM00869">
    <property type="entry name" value="Autotransporter"/>
    <property type="match status" value="1"/>
</dbReference>
<dbReference type="InterPro" id="IPR011050">
    <property type="entry name" value="Pectin_lyase_fold/virulence"/>
</dbReference>
<evidence type="ECO:0000259" key="2">
    <source>
        <dbReference type="PROSITE" id="PS51208"/>
    </source>
</evidence>
<dbReference type="AlphaFoldDB" id="A0A1Y2JHM6"/>
<dbReference type="PROSITE" id="PS51208">
    <property type="entry name" value="AUTOTRANSPORTER"/>
    <property type="match status" value="1"/>
</dbReference>
<dbReference type="Pfam" id="PF03797">
    <property type="entry name" value="Autotransporter"/>
    <property type="match status" value="1"/>
</dbReference>
<dbReference type="Proteomes" id="UP000193335">
    <property type="component" value="Unassembled WGS sequence"/>
</dbReference>
<dbReference type="Pfam" id="PF12951">
    <property type="entry name" value="PATR"/>
    <property type="match status" value="1"/>
</dbReference>
<accession>A0A1Y2JHM6</accession>
<organism evidence="3 4">
    <name type="scientific">Bradyrhizobium japonicum</name>
    <dbReference type="NCBI Taxonomy" id="375"/>
    <lineage>
        <taxon>Bacteria</taxon>
        <taxon>Pseudomonadati</taxon>
        <taxon>Pseudomonadota</taxon>
        <taxon>Alphaproteobacteria</taxon>
        <taxon>Hyphomicrobiales</taxon>
        <taxon>Nitrobacteraceae</taxon>
        <taxon>Bradyrhizobium</taxon>
    </lineage>
</organism>
<feature type="domain" description="Autotransporter" evidence="2">
    <location>
        <begin position="558"/>
        <end position="841"/>
    </location>
</feature>